<dbReference type="PROSITE" id="PS50994">
    <property type="entry name" value="INTEGRASE"/>
    <property type="match status" value="1"/>
</dbReference>
<accession>A0A1G5MFJ7</accession>
<dbReference type="InterPro" id="IPR036397">
    <property type="entry name" value="RNaseH_sf"/>
</dbReference>
<dbReference type="Gene3D" id="3.30.420.10">
    <property type="entry name" value="Ribonuclease H-like superfamily/Ribonuclease H"/>
    <property type="match status" value="1"/>
</dbReference>
<dbReference type="GO" id="GO:0003676">
    <property type="term" value="F:nucleic acid binding"/>
    <property type="evidence" value="ECO:0007669"/>
    <property type="project" value="InterPro"/>
</dbReference>
<name>A0A1G5MFJ7_9PSED</name>
<dbReference type="GO" id="GO:0015074">
    <property type="term" value="P:DNA integration"/>
    <property type="evidence" value="ECO:0007669"/>
    <property type="project" value="InterPro"/>
</dbReference>
<evidence type="ECO:0000313" key="2">
    <source>
        <dbReference type="EMBL" id="SCZ23923.1"/>
    </source>
</evidence>
<dbReference type="InterPro" id="IPR050900">
    <property type="entry name" value="Transposase_IS3/IS150/IS904"/>
</dbReference>
<dbReference type="Proteomes" id="UP000183046">
    <property type="component" value="Unassembled WGS sequence"/>
</dbReference>
<comment type="caution">
    <text evidence="2">The sequence shown here is derived from an EMBL/GenBank/DDBJ whole genome shotgun (WGS) entry which is preliminary data.</text>
</comment>
<evidence type="ECO:0000313" key="3">
    <source>
        <dbReference type="Proteomes" id="UP000183046"/>
    </source>
</evidence>
<feature type="domain" description="Integrase catalytic" evidence="1">
    <location>
        <begin position="1"/>
        <end position="103"/>
    </location>
</feature>
<dbReference type="RefSeq" id="WP_143008478.1">
    <property type="nucleotide sequence ID" value="NZ_FMWB01000002.1"/>
</dbReference>
<reference evidence="3" key="1">
    <citation type="submission" date="2016-10" db="EMBL/GenBank/DDBJ databases">
        <authorList>
            <person name="de Groot N.N."/>
        </authorList>
    </citation>
    <scope>NUCLEOTIDE SEQUENCE [LARGE SCALE GENOMIC DNA]</scope>
    <source>
        <strain evidence="3">DSM 15758</strain>
    </source>
</reference>
<proteinExistence type="predicted"/>
<dbReference type="eggNOG" id="COG2801">
    <property type="taxonomic scope" value="Bacteria"/>
</dbReference>
<dbReference type="Pfam" id="PF13683">
    <property type="entry name" value="rve_3"/>
    <property type="match status" value="1"/>
</dbReference>
<dbReference type="PANTHER" id="PTHR46889:SF4">
    <property type="entry name" value="TRANSPOSASE INSO FOR INSERTION SEQUENCE ELEMENT IS911B-RELATED"/>
    <property type="match status" value="1"/>
</dbReference>
<feature type="non-terminal residue" evidence="2">
    <location>
        <position position="1"/>
    </location>
</feature>
<organism evidence="2 3">
    <name type="scientific">Pseudomonas oryzihabitans</name>
    <dbReference type="NCBI Taxonomy" id="47885"/>
    <lineage>
        <taxon>Bacteria</taxon>
        <taxon>Pseudomonadati</taxon>
        <taxon>Pseudomonadota</taxon>
        <taxon>Gammaproteobacteria</taxon>
        <taxon>Pseudomonadales</taxon>
        <taxon>Pseudomonadaceae</taxon>
        <taxon>Pseudomonas</taxon>
    </lineage>
</organism>
<dbReference type="InterPro" id="IPR012337">
    <property type="entry name" value="RNaseH-like_sf"/>
</dbReference>
<dbReference type="OrthoDB" id="9810995at2"/>
<protein>
    <submittedName>
        <fullName evidence="2">Transposase</fullName>
    </submittedName>
</protein>
<evidence type="ECO:0000259" key="1">
    <source>
        <dbReference type="PROSITE" id="PS50994"/>
    </source>
</evidence>
<gene>
    <name evidence="2" type="ORF">SAMN05216279_1021</name>
</gene>
<dbReference type="SUPFAM" id="SSF53098">
    <property type="entry name" value="Ribonuclease H-like"/>
    <property type="match status" value="1"/>
</dbReference>
<dbReference type="AlphaFoldDB" id="A0A1G5MFJ7"/>
<dbReference type="PANTHER" id="PTHR46889">
    <property type="entry name" value="TRANSPOSASE INSF FOR INSERTION SEQUENCE IS3B-RELATED"/>
    <property type="match status" value="1"/>
</dbReference>
<sequence>RGKPQQVLFHSDQGSQYASRLFRQRLWRYRMEQSMSRRGNCWDNSPMERLFRSLKSEWIPQTGYLTAQEAQRDISHYLMHRYNWIRPHQFNDGLPPAVAEEKLNPLSGMG</sequence>
<dbReference type="EMBL" id="FMWB01000002">
    <property type="protein sequence ID" value="SCZ23923.1"/>
    <property type="molecule type" value="Genomic_DNA"/>
</dbReference>
<dbReference type="InterPro" id="IPR001584">
    <property type="entry name" value="Integrase_cat-core"/>
</dbReference>